<dbReference type="OrthoDB" id="4158258at2759"/>
<dbReference type="EMBL" id="JAPEUY010000017">
    <property type="protein sequence ID" value="KAJ4364482.1"/>
    <property type="molecule type" value="Genomic_DNA"/>
</dbReference>
<feature type="compositionally biased region" description="Low complexity" evidence="1">
    <location>
        <begin position="51"/>
        <end position="80"/>
    </location>
</feature>
<feature type="region of interest" description="Disordered" evidence="1">
    <location>
        <begin position="1"/>
        <end position="95"/>
    </location>
</feature>
<dbReference type="AlphaFoldDB" id="A0A9W8Y0V3"/>
<sequence length="194" mass="21577">MIENKPIGILISPRQPYHQTTPNEPKPSTMDKETEAKNNRQTEATQEDQAPPTYTPTSSSSSPPTYSSLSDSVRSSMDSLLHGDPTETISVPMITRRETTSIHNYNPFSRKSGKVVQSVHVRRMTREQYLKHYAKDAEGKYVGSGTAAPDAALVFVPEKSTEEDLLRQVEEVVRGKQEVRGKGIGKFGMPLDDK</sequence>
<gene>
    <name evidence="2" type="ORF">N0V83_009076</name>
</gene>
<accession>A0A9W8Y0V3</accession>
<name>A0A9W8Y0V3_9PLEO</name>
<evidence type="ECO:0000256" key="1">
    <source>
        <dbReference type="SAM" id="MobiDB-lite"/>
    </source>
</evidence>
<keyword evidence="3" id="KW-1185">Reference proteome</keyword>
<feature type="compositionally biased region" description="Basic and acidic residues" evidence="1">
    <location>
        <begin position="29"/>
        <end position="40"/>
    </location>
</feature>
<proteinExistence type="predicted"/>
<reference evidence="2" key="1">
    <citation type="submission" date="2022-10" db="EMBL/GenBank/DDBJ databases">
        <title>Tapping the CABI collections for fungal endophytes: first genome assemblies for Collariella, Neodidymelliopsis, Ascochyta clinopodiicola, Didymella pomorum, Didymosphaeria variabile, Neocosmospora piperis and Neocucurbitaria cava.</title>
        <authorList>
            <person name="Hill R."/>
        </authorList>
    </citation>
    <scope>NUCLEOTIDE SEQUENCE</scope>
    <source>
        <strain evidence="2">IMI 356814</strain>
    </source>
</reference>
<comment type="caution">
    <text evidence="2">The sequence shown here is derived from an EMBL/GenBank/DDBJ whole genome shotgun (WGS) entry which is preliminary data.</text>
</comment>
<evidence type="ECO:0000313" key="3">
    <source>
        <dbReference type="Proteomes" id="UP001140560"/>
    </source>
</evidence>
<protein>
    <submittedName>
        <fullName evidence="2">Uncharacterized protein</fullName>
    </submittedName>
</protein>
<organism evidence="2 3">
    <name type="scientific">Neocucurbitaria cava</name>
    <dbReference type="NCBI Taxonomy" id="798079"/>
    <lineage>
        <taxon>Eukaryota</taxon>
        <taxon>Fungi</taxon>
        <taxon>Dikarya</taxon>
        <taxon>Ascomycota</taxon>
        <taxon>Pezizomycotina</taxon>
        <taxon>Dothideomycetes</taxon>
        <taxon>Pleosporomycetidae</taxon>
        <taxon>Pleosporales</taxon>
        <taxon>Pleosporineae</taxon>
        <taxon>Cucurbitariaceae</taxon>
        <taxon>Neocucurbitaria</taxon>
    </lineage>
</organism>
<dbReference type="Proteomes" id="UP001140560">
    <property type="component" value="Unassembled WGS sequence"/>
</dbReference>
<evidence type="ECO:0000313" key="2">
    <source>
        <dbReference type="EMBL" id="KAJ4364482.1"/>
    </source>
</evidence>